<comment type="cofactor">
    <cofactor evidence="1">
        <name>a divalent metal cation</name>
        <dbReference type="ChEBI" id="CHEBI:60240"/>
    </cofactor>
</comment>
<feature type="domain" description="DDE Tnp4" evidence="9">
    <location>
        <begin position="29"/>
        <end position="130"/>
    </location>
</feature>
<organism evidence="10 11">
    <name type="scientific">Conger conger</name>
    <name type="common">Conger eel</name>
    <name type="synonym">Muraena conger</name>
    <dbReference type="NCBI Taxonomy" id="82655"/>
    <lineage>
        <taxon>Eukaryota</taxon>
        <taxon>Metazoa</taxon>
        <taxon>Chordata</taxon>
        <taxon>Craniata</taxon>
        <taxon>Vertebrata</taxon>
        <taxon>Euteleostomi</taxon>
        <taxon>Actinopterygii</taxon>
        <taxon>Neopterygii</taxon>
        <taxon>Teleostei</taxon>
        <taxon>Anguilliformes</taxon>
        <taxon>Congridae</taxon>
        <taxon>Conger</taxon>
    </lineage>
</organism>
<dbReference type="GO" id="GO:0004518">
    <property type="term" value="F:nuclease activity"/>
    <property type="evidence" value="ECO:0007669"/>
    <property type="project" value="UniProtKB-KW"/>
</dbReference>
<evidence type="ECO:0000256" key="4">
    <source>
        <dbReference type="ARBA" id="ARBA00022722"/>
    </source>
</evidence>
<evidence type="ECO:0000256" key="2">
    <source>
        <dbReference type="ARBA" id="ARBA00004123"/>
    </source>
</evidence>
<keyword evidence="6" id="KW-0378">Hydrolase</keyword>
<evidence type="ECO:0000256" key="5">
    <source>
        <dbReference type="ARBA" id="ARBA00022723"/>
    </source>
</evidence>
<evidence type="ECO:0000313" key="10">
    <source>
        <dbReference type="EMBL" id="KAJ8260771.1"/>
    </source>
</evidence>
<keyword evidence="7" id="KW-0539">Nucleus</keyword>
<reference evidence="10" key="1">
    <citation type="journal article" date="2023" name="Science">
        <title>Genome structures resolve the early diversification of teleost fishes.</title>
        <authorList>
            <person name="Parey E."/>
            <person name="Louis A."/>
            <person name="Montfort J."/>
            <person name="Bouchez O."/>
            <person name="Roques C."/>
            <person name="Iampietro C."/>
            <person name="Lluch J."/>
            <person name="Castinel A."/>
            <person name="Donnadieu C."/>
            <person name="Desvignes T."/>
            <person name="Floi Bucao C."/>
            <person name="Jouanno E."/>
            <person name="Wen M."/>
            <person name="Mejri S."/>
            <person name="Dirks R."/>
            <person name="Jansen H."/>
            <person name="Henkel C."/>
            <person name="Chen W.J."/>
            <person name="Zahm M."/>
            <person name="Cabau C."/>
            <person name="Klopp C."/>
            <person name="Thompson A.W."/>
            <person name="Robinson-Rechavi M."/>
            <person name="Braasch I."/>
            <person name="Lecointre G."/>
            <person name="Bobe J."/>
            <person name="Postlethwait J.H."/>
            <person name="Berthelot C."/>
            <person name="Roest Crollius H."/>
            <person name="Guiguen Y."/>
        </authorList>
    </citation>
    <scope>NUCLEOTIDE SEQUENCE</scope>
    <source>
        <strain evidence="10">Concon-B</strain>
    </source>
</reference>
<evidence type="ECO:0000313" key="11">
    <source>
        <dbReference type="Proteomes" id="UP001152803"/>
    </source>
</evidence>
<evidence type="ECO:0000256" key="6">
    <source>
        <dbReference type="ARBA" id="ARBA00022801"/>
    </source>
</evidence>
<dbReference type="GO" id="GO:0005634">
    <property type="term" value="C:nucleus"/>
    <property type="evidence" value="ECO:0007669"/>
    <property type="project" value="UniProtKB-SubCell"/>
</dbReference>
<keyword evidence="11" id="KW-1185">Reference proteome</keyword>
<dbReference type="OrthoDB" id="10062286at2759"/>
<keyword evidence="4" id="KW-0540">Nuclease</keyword>
<feature type="region of interest" description="Disordered" evidence="8">
    <location>
        <begin position="138"/>
        <end position="158"/>
    </location>
</feature>
<dbReference type="EMBL" id="JAFJMO010000012">
    <property type="protein sequence ID" value="KAJ8260771.1"/>
    <property type="molecule type" value="Genomic_DNA"/>
</dbReference>
<dbReference type="AlphaFoldDB" id="A0A9Q1D6R9"/>
<keyword evidence="5" id="KW-0479">Metal-binding</keyword>
<proteinExistence type="inferred from homology"/>
<dbReference type="InterPro" id="IPR045249">
    <property type="entry name" value="HARBI1-like"/>
</dbReference>
<dbReference type="Pfam" id="PF13359">
    <property type="entry name" value="DDE_Tnp_4"/>
    <property type="match status" value="1"/>
</dbReference>
<evidence type="ECO:0000259" key="9">
    <source>
        <dbReference type="Pfam" id="PF13359"/>
    </source>
</evidence>
<evidence type="ECO:0000256" key="8">
    <source>
        <dbReference type="SAM" id="MobiDB-lite"/>
    </source>
</evidence>
<name>A0A9Q1D6R9_CONCO</name>
<evidence type="ECO:0000256" key="3">
    <source>
        <dbReference type="ARBA" id="ARBA00006958"/>
    </source>
</evidence>
<evidence type="ECO:0000256" key="1">
    <source>
        <dbReference type="ARBA" id="ARBA00001968"/>
    </source>
</evidence>
<dbReference type="PANTHER" id="PTHR22930">
    <property type="match status" value="1"/>
</dbReference>
<dbReference type="Proteomes" id="UP001152803">
    <property type="component" value="Unassembled WGS sequence"/>
</dbReference>
<dbReference type="InterPro" id="IPR027806">
    <property type="entry name" value="HARBI1_dom"/>
</dbReference>
<comment type="caution">
    <text evidence="10">The sequence shown here is derived from an EMBL/GenBank/DDBJ whole genome shotgun (WGS) entry which is preliminary data.</text>
</comment>
<dbReference type="GO" id="GO:0016787">
    <property type="term" value="F:hydrolase activity"/>
    <property type="evidence" value="ECO:0007669"/>
    <property type="project" value="UniProtKB-KW"/>
</dbReference>
<protein>
    <recommendedName>
        <fullName evidence="9">DDE Tnp4 domain-containing protein</fullName>
    </recommendedName>
</protein>
<evidence type="ECO:0000256" key="7">
    <source>
        <dbReference type="ARBA" id="ARBA00023242"/>
    </source>
</evidence>
<accession>A0A9Q1D6R9</accession>
<sequence>MPILNSRLTTISHSGLTLVLPSSQGFVCVPPRWPEFLPDRLIWRPGDCAGQFDGILLGDRGYPCLPFLMTPYPSPEAGPQTNFNLAHSRTRAGVGTTLGILKARFECLHGLRVSPERSCDIIVACTVLHNLAIMRGEGVPPGTAPEEPDEGPFPHIQDDAEGLLVRDSISKGWW</sequence>
<dbReference type="GO" id="GO:0046872">
    <property type="term" value="F:metal ion binding"/>
    <property type="evidence" value="ECO:0007669"/>
    <property type="project" value="UniProtKB-KW"/>
</dbReference>
<comment type="similarity">
    <text evidence="3">Belongs to the HARBI1 family.</text>
</comment>
<comment type="subcellular location">
    <subcellularLocation>
        <location evidence="2">Nucleus</location>
    </subcellularLocation>
</comment>
<gene>
    <name evidence="10" type="ORF">COCON_G00164940</name>
</gene>
<dbReference type="PANTHER" id="PTHR22930:SF267">
    <property type="entry name" value="NUCLEASE HARBI1-RELATED"/>
    <property type="match status" value="1"/>
</dbReference>